<dbReference type="Proteomes" id="UP000198744">
    <property type="component" value="Unassembled WGS sequence"/>
</dbReference>
<evidence type="ECO:0000256" key="7">
    <source>
        <dbReference type="ARBA" id="ARBA00022840"/>
    </source>
</evidence>
<dbReference type="GO" id="GO:0000155">
    <property type="term" value="F:phosphorelay sensor kinase activity"/>
    <property type="evidence" value="ECO:0007669"/>
    <property type="project" value="InterPro"/>
</dbReference>
<comment type="catalytic activity">
    <reaction evidence="1">
        <text>ATP + protein L-histidine = ADP + protein N-phospho-L-histidine.</text>
        <dbReference type="EC" id="2.7.13.3"/>
    </reaction>
</comment>
<dbReference type="InterPro" id="IPR004358">
    <property type="entry name" value="Sig_transdc_His_kin-like_C"/>
</dbReference>
<evidence type="ECO:0000256" key="3">
    <source>
        <dbReference type="ARBA" id="ARBA00022553"/>
    </source>
</evidence>
<name>A0A1H8AA31_9BACT</name>
<feature type="domain" description="Response regulatory" evidence="13">
    <location>
        <begin position="450"/>
        <end position="567"/>
    </location>
</feature>
<evidence type="ECO:0000256" key="9">
    <source>
        <dbReference type="ARBA" id="ARBA00064003"/>
    </source>
</evidence>
<feature type="domain" description="Response regulatory" evidence="13">
    <location>
        <begin position="302"/>
        <end position="423"/>
    </location>
</feature>
<dbReference type="InterPro" id="IPR036097">
    <property type="entry name" value="HisK_dim/P_sf"/>
</dbReference>
<dbReference type="PANTHER" id="PTHR45339:SF1">
    <property type="entry name" value="HYBRID SIGNAL TRANSDUCTION HISTIDINE KINASE J"/>
    <property type="match status" value="1"/>
</dbReference>
<keyword evidence="6 14" id="KW-0418">Kinase</keyword>
<keyword evidence="15" id="KW-1185">Reference proteome</keyword>
<evidence type="ECO:0000256" key="5">
    <source>
        <dbReference type="ARBA" id="ARBA00022741"/>
    </source>
</evidence>
<dbReference type="SMART" id="SM00387">
    <property type="entry name" value="HATPase_c"/>
    <property type="match status" value="1"/>
</dbReference>
<dbReference type="RefSeq" id="WP_093884540.1">
    <property type="nucleotide sequence ID" value="NZ_FOBS01000032.1"/>
</dbReference>
<evidence type="ECO:0000256" key="10">
    <source>
        <dbReference type="ARBA" id="ARBA00068150"/>
    </source>
</evidence>
<gene>
    <name evidence="14" type="ORF">SAMN04489760_1323</name>
</gene>
<sequence length="572" mass="63618">MMDNQHSLLQRQIRQYLGDGKSLPENVQAFMQVVNDTYVQFDQERSMLERASKAKSQFLANMSHEIRTPLNGILGMMELLSTEPLSDRQIRFLQMTRSSGDALLSVINDILDFSKIEAGRMELSLIEFDLRRLLEDVTGLFTESANRKGLELMYILEDDVPLLLFGDAYRIRQILVNLVGNGIKFTDRGEVVIRVEMPARQEGKLLLKFQVSDTGIGLPEQMQRHIFDAFSQADGSVTRHFGGTGLGLAIAKQLAQMMGGTIGVESQPGQGATFWFTIRVEEKKTLKPEKDLLVKKSLDGMRVLVVDDNETNLTILCHQLNRLGAEADKADNGRRALNMLQSAGWRSNPYHFAILDVMMPGMNGFDLARVISMDSSLDDVRLIILASPDVSQAEKEALGSRVDAYLTKPIRQTELLNTLRSTDAEDTTGNGNGDDNITKQPNILSFNGRRILLVEDNEVNQEVGKAMLASLDCTVEVASNGHECLQRIDAGAYDLILMDCQMPELDGYETTTIIRQQESGRTHIPILALTAHAMEGDRDTCLAAGMDDYLSKPFTKKQLGEALCRLLSPATP</sequence>
<dbReference type="InterPro" id="IPR003594">
    <property type="entry name" value="HATPase_dom"/>
</dbReference>
<feature type="modified residue" description="4-aspartylphosphate" evidence="11">
    <location>
        <position position="356"/>
    </location>
</feature>
<dbReference type="PANTHER" id="PTHR45339">
    <property type="entry name" value="HYBRID SIGNAL TRANSDUCTION HISTIDINE KINASE J"/>
    <property type="match status" value="1"/>
</dbReference>
<dbReference type="Pfam" id="PF00072">
    <property type="entry name" value="Response_reg"/>
    <property type="match status" value="2"/>
</dbReference>
<dbReference type="Pfam" id="PF00512">
    <property type="entry name" value="HisKA"/>
    <property type="match status" value="1"/>
</dbReference>
<evidence type="ECO:0000313" key="15">
    <source>
        <dbReference type="Proteomes" id="UP000198744"/>
    </source>
</evidence>
<dbReference type="SMART" id="SM00448">
    <property type="entry name" value="REC"/>
    <property type="match status" value="2"/>
</dbReference>
<feature type="modified residue" description="4-aspartylphosphate" evidence="11">
    <location>
        <position position="499"/>
    </location>
</feature>
<organism evidence="14 15">
    <name type="scientific">Syntrophus gentianae</name>
    <dbReference type="NCBI Taxonomy" id="43775"/>
    <lineage>
        <taxon>Bacteria</taxon>
        <taxon>Pseudomonadati</taxon>
        <taxon>Thermodesulfobacteriota</taxon>
        <taxon>Syntrophia</taxon>
        <taxon>Syntrophales</taxon>
        <taxon>Syntrophaceae</taxon>
        <taxon>Syntrophus</taxon>
    </lineage>
</organism>
<protein>
    <recommendedName>
        <fullName evidence="10">Sensory/regulatory protein RpfC</fullName>
        <ecNumber evidence="2">2.7.13.3</ecNumber>
    </recommendedName>
</protein>
<evidence type="ECO:0000256" key="2">
    <source>
        <dbReference type="ARBA" id="ARBA00012438"/>
    </source>
</evidence>
<dbReference type="FunFam" id="3.30.565.10:FF:000010">
    <property type="entry name" value="Sensor histidine kinase RcsC"/>
    <property type="match status" value="1"/>
</dbReference>
<evidence type="ECO:0000259" key="12">
    <source>
        <dbReference type="PROSITE" id="PS50109"/>
    </source>
</evidence>
<evidence type="ECO:0000256" key="6">
    <source>
        <dbReference type="ARBA" id="ARBA00022777"/>
    </source>
</evidence>
<keyword evidence="4" id="KW-0808">Transferase</keyword>
<dbReference type="InterPro" id="IPR011006">
    <property type="entry name" value="CheY-like_superfamily"/>
</dbReference>
<dbReference type="PROSITE" id="PS50109">
    <property type="entry name" value="HIS_KIN"/>
    <property type="match status" value="1"/>
</dbReference>
<dbReference type="FunFam" id="1.10.287.130:FF:000002">
    <property type="entry name" value="Two-component osmosensing histidine kinase"/>
    <property type="match status" value="1"/>
</dbReference>
<keyword evidence="3 11" id="KW-0597">Phosphoprotein</keyword>
<dbReference type="Gene3D" id="1.10.287.130">
    <property type="match status" value="1"/>
</dbReference>
<dbReference type="CDD" id="cd00082">
    <property type="entry name" value="HisKA"/>
    <property type="match status" value="1"/>
</dbReference>
<dbReference type="STRING" id="43775.SAMN04489760_1323"/>
<reference evidence="14 15" key="1">
    <citation type="submission" date="2016-10" db="EMBL/GenBank/DDBJ databases">
        <authorList>
            <person name="de Groot N.N."/>
        </authorList>
    </citation>
    <scope>NUCLEOTIDE SEQUENCE [LARGE SCALE GENOMIC DNA]</scope>
    <source>
        <strain evidence="14 15">DSM 8423</strain>
    </source>
</reference>
<dbReference type="CDD" id="cd00156">
    <property type="entry name" value="REC"/>
    <property type="match status" value="1"/>
</dbReference>
<dbReference type="SMART" id="SM00388">
    <property type="entry name" value="HisKA"/>
    <property type="match status" value="1"/>
</dbReference>
<dbReference type="InterPro" id="IPR036890">
    <property type="entry name" value="HATPase_C_sf"/>
</dbReference>
<dbReference type="PROSITE" id="PS50110">
    <property type="entry name" value="RESPONSE_REGULATORY"/>
    <property type="match status" value="2"/>
</dbReference>
<evidence type="ECO:0000256" key="11">
    <source>
        <dbReference type="PROSITE-ProRule" id="PRU00169"/>
    </source>
</evidence>
<dbReference type="CDD" id="cd17546">
    <property type="entry name" value="REC_hyHK_CKI1_RcsC-like"/>
    <property type="match status" value="1"/>
</dbReference>
<evidence type="ECO:0000313" key="14">
    <source>
        <dbReference type="EMBL" id="SEM66668.1"/>
    </source>
</evidence>
<dbReference type="GO" id="GO:0005524">
    <property type="term" value="F:ATP binding"/>
    <property type="evidence" value="ECO:0007669"/>
    <property type="project" value="UniProtKB-KW"/>
</dbReference>
<dbReference type="PRINTS" id="PR00344">
    <property type="entry name" value="BCTRLSENSOR"/>
</dbReference>
<evidence type="ECO:0000259" key="13">
    <source>
        <dbReference type="PROSITE" id="PS50110"/>
    </source>
</evidence>
<dbReference type="InterPro" id="IPR005467">
    <property type="entry name" value="His_kinase_dom"/>
</dbReference>
<evidence type="ECO:0000256" key="1">
    <source>
        <dbReference type="ARBA" id="ARBA00000085"/>
    </source>
</evidence>
<feature type="domain" description="Histidine kinase" evidence="12">
    <location>
        <begin position="61"/>
        <end position="282"/>
    </location>
</feature>
<dbReference type="SUPFAM" id="SSF47384">
    <property type="entry name" value="Homodimeric domain of signal transducing histidine kinase"/>
    <property type="match status" value="1"/>
</dbReference>
<dbReference type="Gene3D" id="3.30.565.10">
    <property type="entry name" value="Histidine kinase-like ATPase, C-terminal domain"/>
    <property type="match status" value="1"/>
</dbReference>
<evidence type="ECO:0000256" key="8">
    <source>
        <dbReference type="ARBA" id="ARBA00023012"/>
    </source>
</evidence>
<dbReference type="OrthoDB" id="9758705at2"/>
<dbReference type="Gene3D" id="3.40.50.2300">
    <property type="match status" value="2"/>
</dbReference>
<evidence type="ECO:0000256" key="4">
    <source>
        <dbReference type="ARBA" id="ARBA00022679"/>
    </source>
</evidence>
<dbReference type="InterPro" id="IPR003661">
    <property type="entry name" value="HisK_dim/P_dom"/>
</dbReference>
<keyword evidence="7" id="KW-0067">ATP-binding</keyword>
<keyword evidence="8" id="KW-0902">Two-component regulatory system</keyword>
<dbReference type="Pfam" id="PF02518">
    <property type="entry name" value="HATPase_c"/>
    <property type="match status" value="1"/>
</dbReference>
<dbReference type="SUPFAM" id="SSF55874">
    <property type="entry name" value="ATPase domain of HSP90 chaperone/DNA topoisomerase II/histidine kinase"/>
    <property type="match status" value="1"/>
</dbReference>
<dbReference type="SUPFAM" id="SSF52172">
    <property type="entry name" value="CheY-like"/>
    <property type="match status" value="2"/>
</dbReference>
<dbReference type="EMBL" id="FOBS01000032">
    <property type="protein sequence ID" value="SEM66668.1"/>
    <property type="molecule type" value="Genomic_DNA"/>
</dbReference>
<accession>A0A1H8AA31</accession>
<keyword evidence="5" id="KW-0547">Nucleotide-binding</keyword>
<comment type="subunit">
    <text evidence="9">At low DSF concentrations, interacts with RpfF.</text>
</comment>
<dbReference type="EC" id="2.7.13.3" evidence="2"/>
<dbReference type="InterPro" id="IPR001789">
    <property type="entry name" value="Sig_transdc_resp-reg_receiver"/>
</dbReference>
<proteinExistence type="predicted"/>
<dbReference type="AlphaFoldDB" id="A0A1H8AA31"/>
<dbReference type="CDD" id="cd16922">
    <property type="entry name" value="HATPase_EvgS-ArcB-TorS-like"/>
    <property type="match status" value="1"/>
</dbReference>